<feature type="binding site" evidence="2">
    <location>
        <position position="175"/>
    </location>
    <ligand>
        <name>a divalent metal cation</name>
        <dbReference type="ChEBI" id="CHEBI:60240"/>
    </ligand>
</feature>
<evidence type="ECO:0000256" key="2">
    <source>
        <dbReference type="PIRSR" id="PIRSR605511-2"/>
    </source>
</evidence>
<dbReference type="PANTHER" id="PTHR47572:SF5">
    <property type="entry name" value="BLR2277 PROTEIN"/>
    <property type="match status" value="1"/>
</dbReference>
<dbReference type="InterPro" id="IPR013658">
    <property type="entry name" value="SGL"/>
</dbReference>
<feature type="binding site" evidence="2">
    <location>
        <position position="131"/>
    </location>
    <ligand>
        <name>substrate</name>
    </ligand>
</feature>
<dbReference type="EMBL" id="FUYR01000001">
    <property type="protein sequence ID" value="SKB31914.1"/>
    <property type="molecule type" value="Genomic_DNA"/>
</dbReference>
<dbReference type="Gene3D" id="2.120.10.30">
    <property type="entry name" value="TolB, C-terminal domain"/>
    <property type="match status" value="1"/>
</dbReference>
<dbReference type="PRINTS" id="PR01790">
    <property type="entry name" value="SMP30FAMILY"/>
</dbReference>
<dbReference type="InterPro" id="IPR005511">
    <property type="entry name" value="SMP-30"/>
</dbReference>
<dbReference type="GO" id="GO:0046872">
    <property type="term" value="F:metal ion binding"/>
    <property type="evidence" value="ECO:0007669"/>
    <property type="project" value="UniProtKB-KW"/>
</dbReference>
<dbReference type="Proteomes" id="UP000189981">
    <property type="component" value="Unassembled WGS sequence"/>
</dbReference>
<evidence type="ECO:0000313" key="4">
    <source>
        <dbReference type="EMBL" id="SKB31914.1"/>
    </source>
</evidence>
<sequence length="299" mass="32744">MNKIVANLTLIFSLLVNTSFSQEKPESLFTSSVLTPVKSFTSGIEGPGVDKNGVLYAVNFSKEGTIGMVTPDGSASLFIELPAGSIGNGIRFNKKGDMFIADYTKHNILKVNMKTKAISVYAHEPGMAQPNDIAIDDNGRLYASDPDWKARTGKIWTIDKNGNVNLLETGMSTTNGIEVSPDNRTLYVTHARQVLAYNLSKGKISNKRILYEFADFGMDGMRCDVEGNLYVTRPGKGTVVKLSPQGTVIREITLIGKKPSNIAFGGKDGRTVYVTMQDQGNIESFRADLPGREWRMSTR</sequence>
<keyword evidence="2" id="KW-0862">Zinc</keyword>
<evidence type="ECO:0000259" key="3">
    <source>
        <dbReference type="Pfam" id="PF08450"/>
    </source>
</evidence>
<dbReference type="InterPro" id="IPR051262">
    <property type="entry name" value="SMP-30/CGR1_Lactonase"/>
</dbReference>
<dbReference type="OrthoDB" id="241638at2"/>
<dbReference type="InterPro" id="IPR011042">
    <property type="entry name" value="6-blade_b-propeller_TolB-like"/>
</dbReference>
<keyword evidence="2" id="KW-0479">Metal-binding</keyword>
<dbReference type="SUPFAM" id="SSF63829">
    <property type="entry name" value="Calcium-dependent phosphotriesterase"/>
    <property type="match status" value="1"/>
</dbReference>
<reference evidence="5" key="1">
    <citation type="submission" date="2017-02" db="EMBL/GenBank/DDBJ databases">
        <authorList>
            <person name="Varghese N."/>
            <person name="Submissions S."/>
        </authorList>
    </citation>
    <scope>NUCLEOTIDE SEQUENCE [LARGE SCALE GENOMIC DNA]</scope>
    <source>
        <strain evidence="5">DSM 22385</strain>
    </source>
</reference>
<dbReference type="PANTHER" id="PTHR47572">
    <property type="entry name" value="LIPOPROTEIN-RELATED"/>
    <property type="match status" value="1"/>
</dbReference>
<accession>A0A1T5AA81</accession>
<organism evidence="4 5">
    <name type="scientific">Daejeonella lutea</name>
    <dbReference type="NCBI Taxonomy" id="572036"/>
    <lineage>
        <taxon>Bacteria</taxon>
        <taxon>Pseudomonadati</taxon>
        <taxon>Bacteroidota</taxon>
        <taxon>Sphingobacteriia</taxon>
        <taxon>Sphingobacteriales</taxon>
        <taxon>Sphingobacteriaceae</taxon>
        <taxon>Daejeonella</taxon>
    </lineage>
</organism>
<dbReference type="AlphaFoldDB" id="A0A1T5AA81"/>
<evidence type="ECO:0000313" key="5">
    <source>
        <dbReference type="Proteomes" id="UP000189981"/>
    </source>
</evidence>
<proteinExistence type="predicted"/>
<evidence type="ECO:0000256" key="1">
    <source>
        <dbReference type="PIRSR" id="PIRSR605511-1"/>
    </source>
</evidence>
<feature type="active site" description="Proton donor/acceptor" evidence="1">
    <location>
        <position position="219"/>
    </location>
</feature>
<keyword evidence="5" id="KW-1185">Reference proteome</keyword>
<gene>
    <name evidence="4" type="ORF">SAMN05661099_0508</name>
</gene>
<protein>
    <submittedName>
        <fullName evidence="4">Sugar lactone lactonase YvrE</fullName>
    </submittedName>
</protein>
<feature type="domain" description="SMP-30/Gluconolactonase/LRE-like region" evidence="3">
    <location>
        <begin position="45"/>
        <end position="276"/>
    </location>
</feature>
<name>A0A1T5AA81_9SPHI</name>
<dbReference type="RefSeq" id="WP_079701071.1">
    <property type="nucleotide sequence ID" value="NZ_FUYR01000001.1"/>
</dbReference>
<feature type="binding site" evidence="2">
    <location>
        <position position="219"/>
    </location>
    <ligand>
        <name>a divalent metal cation</name>
        <dbReference type="ChEBI" id="CHEBI:60240"/>
    </ligand>
</feature>
<dbReference type="STRING" id="572036.SAMN05661099_0508"/>
<comment type="cofactor">
    <cofactor evidence="2">
        <name>Zn(2+)</name>
        <dbReference type="ChEBI" id="CHEBI:29105"/>
    </cofactor>
    <text evidence="2">Binds 1 divalent metal cation per subunit.</text>
</comment>
<dbReference type="Pfam" id="PF08450">
    <property type="entry name" value="SGL"/>
    <property type="match status" value="1"/>
</dbReference>